<comment type="caution">
    <text evidence="8">Lacks conserved residue(s) required for the propagation of feature annotation.</text>
</comment>
<sequence length="1148" mass="127651">LSSKFKYKKGSSYSYKYDSQTNVQLVGNSKNVATVGLKADVLLSVIDTCEFVLKISGAALSGPSAAQIGFDLVKDLEKFPLAFSFDNGAVRDICPSKDDTVEALNIKRAILSSFQIANDFDAEVSYESDISGHCPARQTLQGSGGTISVTKTKNLLECRDHFHFYSSVRMVPYHVRSHVQNPPTYKASQECKFNIQNNVLRDSSCKENHDYVPFRNEKSGAGVSITVTSKLAFSQEGKASGAARLEITFFSMLGARQVTLASLLIFRRKLRLFSFKSLELTPTIVERQSLLYDDQNIPWRESKNGITTARETLQILCKTASNDVRPDTASHFVEFVHELKTTTLEDLRILAKETKNPPAQCKKFRQFVLDGIAQCGTTACVSLLTELLTKKSDYASLSQMEEKFALGNLALTARPTKAMITSLTGVLENLPRNGLFATTALVNNYCRLHKKCQEKPEVKSFVQKYVSLVSRLQLSDKGPENIKAVETLRAFGNLGSFADGIKERLSFLDKSAHIDAKLAAVQSLRRAPCTNDLEEKLFIKFVDNEEDTEVRINAFLVLMHQCADKELISRIVNSSDKINSNQVGSFVQSYFANTRASVDPSKNKPAFARAHLSKRFPSDPRKHSRHFHYSNFNYDYNLGSHADAFVLYEPEFTFPKQASINLTIDYFGNEINLLEFGVRAENFDRVYDSFFGPEGYLTNPKAAYNKENRKIAVKNPRVAEFQSLYDKEHKRSEDLDFGAYMRVFGDELFYSSAYNVPISELMGKFTPEKIVKTLGKEKVRTIAIHRLPFDHHATVPVISGFPLRYDGNVTVVINLDLADMVNIGDLPNGNAEVKLTFKPSANVETAVIFGIYTGAVKNGVRISRSSHTSTALEFALKLSNRDNVVAKLNLPKERQELAKVNGKIETIINNVPIEEKGVVTNRGEGSVCSPKKLGERIGLKLCTVISYPNASDVVDAPYFPLTGPFNAEVYIDKADPGVSSYELAASWKATKDGRDVIFSIDTPKSQMNRKISLTSKYIRQKSLDLEYKSPKRIITAKGVMEGAGPDNTAATFNIGVDGKVYEVKANVIRSTSPDGAQKYQVTGNVKSPDKPSVGDLKGTFDITPGSKFVADASLTKLFDKPITYKEKNEKKFINYNLLLRLGAMAIYP</sequence>
<protein>
    <submittedName>
        <fullName evidence="11">Vitellogenin domain-containing protein</fullName>
    </submittedName>
</protein>
<dbReference type="Gene3D" id="2.20.80.10">
    <property type="entry name" value="Lipovitellin-phosvitin complex, chain A, domain 4"/>
    <property type="match status" value="1"/>
</dbReference>
<dbReference type="PROSITE" id="PS51211">
    <property type="entry name" value="VITELLOGENIN"/>
    <property type="match status" value="1"/>
</dbReference>
<evidence type="ECO:0000256" key="7">
    <source>
        <dbReference type="ARBA" id="ARBA00023180"/>
    </source>
</evidence>
<evidence type="ECO:0000256" key="5">
    <source>
        <dbReference type="ARBA" id="ARBA00022761"/>
    </source>
</evidence>
<dbReference type="Gene3D" id="1.25.10.20">
    <property type="entry name" value="Vitellinogen, superhelical"/>
    <property type="match status" value="1"/>
</dbReference>
<evidence type="ECO:0000256" key="8">
    <source>
        <dbReference type="PROSITE-ProRule" id="PRU00557"/>
    </source>
</evidence>
<reference evidence="11" key="1">
    <citation type="submission" date="2022-11" db="UniProtKB">
        <authorList>
            <consortium name="WormBaseParasite"/>
        </authorList>
    </citation>
    <scope>IDENTIFICATION</scope>
</reference>
<evidence type="ECO:0000313" key="11">
    <source>
        <dbReference type="WBParaSite" id="nRc.2.0.1.t45763-RA"/>
    </source>
</evidence>
<keyword evidence="6" id="KW-0445">Lipid transport</keyword>
<dbReference type="GO" id="GO:0005319">
    <property type="term" value="F:lipid transporter activity"/>
    <property type="evidence" value="ECO:0007669"/>
    <property type="project" value="InterPro"/>
</dbReference>
<dbReference type="InterPro" id="IPR009454">
    <property type="entry name" value="Lipid_transpt_open_b-sht"/>
</dbReference>
<keyword evidence="3" id="KW-0964">Secreted</keyword>
<keyword evidence="4" id="KW-0732">Signal</keyword>
<dbReference type="InterPro" id="IPR015255">
    <property type="entry name" value="Vitellinogen_open_b-sht"/>
</dbReference>
<evidence type="ECO:0000256" key="3">
    <source>
        <dbReference type="ARBA" id="ARBA00022525"/>
    </source>
</evidence>
<feature type="domain" description="Vitellogenin" evidence="9">
    <location>
        <begin position="7"/>
        <end position="658"/>
    </location>
</feature>
<keyword evidence="5" id="KW-0758">Storage protein</keyword>
<evidence type="ECO:0000256" key="4">
    <source>
        <dbReference type="ARBA" id="ARBA00022729"/>
    </source>
</evidence>
<evidence type="ECO:0000256" key="2">
    <source>
        <dbReference type="ARBA" id="ARBA00022448"/>
    </source>
</evidence>
<accession>A0A915L5G5</accession>
<dbReference type="WBParaSite" id="nRc.2.0.1.t45763-RA">
    <property type="protein sequence ID" value="nRc.2.0.1.t45763-RA"/>
    <property type="gene ID" value="nRc.2.0.1.g45763"/>
</dbReference>
<dbReference type="SUPFAM" id="SSF48431">
    <property type="entry name" value="Lipovitellin-phosvitin complex, superhelical domain"/>
    <property type="match status" value="1"/>
</dbReference>
<evidence type="ECO:0000259" key="9">
    <source>
        <dbReference type="PROSITE" id="PS51211"/>
    </source>
</evidence>
<dbReference type="OMA" id="TDVHGTC"/>
<dbReference type="SMART" id="SM00638">
    <property type="entry name" value="LPD_N"/>
    <property type="match status" value="1"/>
</dbReference>
<dbReference type="Gene3D" id="2.30.230.10">
    <property type="entry name" value="Lipovitellin, beta-sheet shell regions, chain A"/>
    <property type="match status" value="1"/>
</dbReference>
<keyword evidence="7" id="KW-0325">Glycoprotein</keyword>
<dbReference type="InterPro" id="IPR015816">
    <property type="entry name" value="Vitellinogen_b-sht_N"/>
</dbReference>
<keyword evidence="10" id="KW-1185">Reference proteome</keyword>
<evidence type="ECO:0000256" key="1">
    <source>
        <dbReference type="ARBA" id="ARBA00004613"/>
    </source>
</evidence>
<dbReference type="PANTHER" id="PTHR23345:SF36">
    <property type="entry name" value="APOLIPOPHORINS"/>
    <property type="match status" value="1"/>
</dbReference>
<dbReference type="GO" id="GO:0005576">
    <property type="term" value="C:extracellular region"/>
    <property type="evidence" value="ECO:0007669"/>
    <property type="project" value="UniProtKB-SubCell"/>
</dbReference>
<dbReference type="Pfam" id="PF01347">
    <property type="entry name" value="Vitellogenin_N"/>
    <property type="match status" value="1"/>
</dbReference>
<dbReference type="Pfam" id="PF09172">
    <property type="entry name" value="Vit_open_b-sht"/>
    <property type="match status" value="1"/>
</dbReference>
<evidence type="ECO:0000313" key="10">
    <source>
        <dbReference type="Proteomes" id="UP000887565"/>
    </source>
</evidence>
<dbReference type="InterPro" id="IPR050733">
    <property type="entry name" value="Vitellogenin/Apolipophorin"/>
</dbReference>
<dbReference type="InterPro" id="IPR015817">
    <property type="entry name" value="Vitellinogen_open_b-sht_sub1"/>
</dbReference>
<dbReference type="Gene3D" id="2.20.50.20">
    <property type="entry name" value="Lipovitellin. Chain A, domain 3"/>
    <property type="match status" value="1"/>
</dbReference>
<dbReference type="InterPro" id="IPR011030">
    <property type="entry name" value="Lipovitellin_superhlx_dom"/>
</dbReference>
<dbReference type="SUPFAM" id="SSF56968">
    <property type="entry name" value="Lipovitellin-phosvitin complex, beta-sheet shell regions"/>
    <property type="match status" value="2"/>
</dbReference>
<dbReference type="Proteomes" id="UP000887565">
    <property type="component" value="Unplaced"/>
</dbReference>
<dbReference type="InterPro" id="IPR001747">
    <property type="entry name" value="Vitellogenin_N"/>
</dbReference>
<name>A0A915L5G5_ROMCU</name>
<dbReference type="Pfam" id="PF06448">
    <property type="entry name" value="DUF1081"/>
    <property type="match status" value="1"/>
</dbReference>
<proteinExistence type="predicted"/>
<evidence type="ECO:0000256" key="6">
    <source>
        <dbReference type="ARBA" id="ARBA00023055"/>
    </source>
</evidence>
<dbReference type="InterPro" id="IPR015819">
    <property type="entry name" value="Lipid_transp_b-sht_shell"/>
</dbReference>
<dbReference type="SMART" id="SM01169">
    <property type="entry name" value="DUF1943"/>
    <property type="match status" value="1"/>
</dbReference>
<keyword evidence="2" id="KW-0813">Transport</keyword>
<organism evidence="10 11">
    <name type="scientific">Romanomermis culicivorax</name>
    <name type="common">Nematode worm</name>
    <dbReference type="NCBI Taxonomy" id="13658"/>
    <lineage>
        <taxon>Eukaryota</taxon>
        <taxon>Metazoa</taxon>
        <taxon>Ecdysozoa</taxon>
        <taxon>Nematoda</taxon>
        <taxon>Enoplea</taxon>
        <taxon>Dorylaimia</taxon>
        <taxon>Mermithida</taxon>
        <taxon>Mermithoidea</taxon>
        <taxon>Mermithidae</taxon>
        <taxon>Romanomermis</taxon>
    </lineage>
</organism>
<dbReference type="AlphaFoldDB" id="A0A915L5G5"/>
<comment type="subcellular location">
    <subcellularLocation>
        <location evidence="1">Secreted</location>
    </subcellularLocation>
</comment>
<dbReference type="PANTHER" id="PTHR23345">
    <property type="entry name" value="VITELLOGENIN-RELATED"/>
    <property type="match status" value="1"/>
</dbReference>